<organism evidence="2 3">
    <name type="scientific">Microbotryum intermedium</name>
    <dbReference type="NCBI Taxonomy" id="269621"/>
    <lineage>
        <taxon>Eukaryota</taxon>
        <taxon>Fungi</taxon>
        <taxon>Dikarya</taxon>
        <taxon>Basidiomycota</taxon>
        <taxon>Pucciniomycotina</taxon>
        <taxon>Microbotryomycetes</taxon>
        <taxon>Microbotryales</taxon>
        <taxon>Microbotryaceae</taxon>
        <taxon>Microbotryum</taxon>
    </lineage>
</organism>
<sequence>MSPTVSARTSSAFFRRPSGSLVKGGHFDTTQAKGSPKPGQGGAKAAQGHKTYLRFLRATVEGQLKCSFVFEKDSGASALLERAFRDGIDELRHKLVFRWIRLGYAQSSAEIRRREDARMVEDKQNKTRLTNFMEAKEVGSALP</sequence>
<accession>A0A238FQY7</accession>
<protein>
    <submittedName>
        <fullName evidence="2">BQ2448_6048 protein</fullName>
    </submittedName>
</protein>
<evidence type="ECO:0000313" key="3">
    <source>
        <dbReference type="Proteomes" id="UP000198372"/>
    </source>
</evidence>
<feature type="compositionally biased region" description="Low complexity" evidence="1">
    <location>
        <begin position="31"/>
        <end position="46"/>
    </location>
</feature>
<gene>
    <name evidence="2" type="ORF">BQ2448_6048</name>
</gene>
<dbReference type="AlphaFoldDB" id="A0A238FQY7"/>
<dbReference type="EMBL" id="FMSP01000019">
    <property type="protein sequence ID" value="SCV73618.1"/>
    <property type="molecule type" value="Genomic_DNA"/>
</dbReference>
<keyword evidence="3" id="KW-1185">Reference proteome</keyword>
<evidence type="ECO:0000313" key="2">
    <source>
        <dbReference type="EMBL" id="SCV73618.1"/>
    </source>
</evidence>
<reference evidence="3" key="1">
    <citation type="submission" date="2016-09" db="EMBL/GenBank/DDBJ databases">
        <authorList>
            <person name="Jeantristanb JTB J.-T."/>
            <person name="Ricardo R."/>
        </authorList>
    </citation>
    <scope>NUCLEOTIDE SEQUENCE [LARGE SCALE GENOMIC DNA]</scope>
</reference>
<dbReference type="Proteomes" id="UP000198372">
    <property type="component" value="Unassembled WGS sequence"/>
</dbReference>
<feature type="region of interest" description="Disordered" evidence="1">
    <location>
        <begin position="16"/>
        <end position="46"/>
    </location>
</feature>
<proteinExistence type="predicted"/>
<evidence type="ECO:0000256" key="1">
    <source>
        <dbReference type="SAM" id="MobiDB-lite"/>
    </source>
</evidence>
<name>A0A238FQY7_9BASI</name>